<evidence type="ECO:0000313" key="4">
    <source>
        <dbReference type="Proteomes" id="UP001218188"/>
    </source>
</evidence>
<keyword evidence="2" id="KW-0812">Transmembrane</keyword>
<organism evidence="3 4">
    <name type="scientific">Mycena alexandri</name>
    <dbReference type="NCBI Taxonomy" id="1745969"/>
    <lineage>
        <taxon>Eukaryota</taxon>
        <taxon>Fungi</taxon>
        <taxon>Dikarya</taxon>
        <taxon>Basidiomycota</taxon>
        <taxon>Agaricomycotina</taxon>
        <taxon>Agaricomycetes</taxon>
        <taxon>Agaricomycetidae</taxon>
        <taxon>Agaricales</taxon>
        <taxon>Marasmiineae</taxon>
        <taxon>Mycenaceae</taxon>
        <taxon>Mycena</taxon>
    </lineage>
</organism>
<feature type="coiled-coil region" evidence="1">
    <location>
        <begin position="10"/>
        <end position="45"/>
    </location>
</feature>
<evidence type="ECO:0000256" key="1">
    <source>
        <dbReference type="SAM" id="Coils"/>
    </source>
</evidence>
<protein>
    <submittedName>
        <fullName evidence="3">Uncharacterized protein</fullName>
    </submittedName>
</protein>
<keyword evidence="2" id="KW-1133">Transmembrane helix</keyword>
<reference evidence="3" key="1">
    <citation type="submission" date="2023-03" db="EMBL/GenBank/DDBJ databases">
        <title>Massive genome expansion in bonnet fungi (Mycena s.s.) driven by repeated elements and novel gene families across ecological guilds.</title>
        <authorList>
            <consortium name="Lawrence Berkeley National Laboratory"/>
            <person name="Harder C.B."/>
            <person name="Miyauchi S."/>
            <person name="Viragh M."/>
            <person name="Kuo A."/>
            <person name="Thoen E."/>
            <person name="Andreopoulos B."/>
            <person name="Lu D."/>
            <person name="Skrede I."/>
            <person name="Drula E."/>
            <person name="Henrissat B."/>
            <person name="Morin E."/>
            <person name="Kohler A."/>
            <person name="Barry K."/>
            <person name="LaButti K."/>
            <person name="Morin E."/>
            <person name="Salamov A."/>
            <person name="Lipzen A."/>
            <person name="Mereny Z."/>
            <person name="Hegedus B."/>
            <person name="Baldrian P."/>
            <person name="Stursova M."/>
            <person name="Weitz H."/>
            <person name="Taylor A."/>
            <person name="Grigoriev I.V."/>
            <person name="Nagy L.G."/>
            <person name="Martin F."/>
            <person name="Kauserud H."/>
        </authorList>
    </citation>
    <scope>NUCLEOTIDE SEQUENCE</scope>
    <source>
        <strain evidence="3">CBHHK200</strain>
    </source>
</reference>
<feature type="transmembrane region" description="Helical" evidence="2">
    <location>
        <begin position="278"/>
        <end position="301"/>
    </location>
</feature>
<keyword evidence="2" id="KW-0472">Membrane</keyword>
<dbReference type="EMBL" id="JARJCM010000035">
    <property type="protein sequence ID" value="KAJ7037752.1"/>
    <property type="molecule type" value="Genomic_DNA"/>
</dbReference>
<dbReference type="Proteomes" id="UP001218188">
    <property type="component" value="Unassembled WGS sequence"/>
</dbReference>
<accession>A0AAD6T5L9</accession>
<evidence type="ECO:0000256" key="2">
    <source>
        <dbReference type="SAM" id="Phobius"/>
    </source>
</evidence>
<feature type="transmembrane region" description="Helical" evidence="2">
    <location>
        <begin position="229"/>
        <end position="251"/>
    </location>
</feature>
<dbReference type="AlphaFoldDB" id="A0AAD6T5L9"/>
<evidence type="ECO:0000313" key="3">
    <source>
        <dbReference type="EMBL" id="KAJ7037752.1"/>
    </source>
</evidence>
<name>A0AAD6T5L9_9AGAR</name>
<gene>
    <name evidence="3" type="ORF">C8F04DRAFT_1256642</name>
</gene>
<sequence length="363" mass="40699">MTPHEQSIDVERLKQQVVQMLAQFEDSEEDDNDMLENTINTLRDLDLETEQDKIDPESYFNAVPMSKDYAPYPNKMHMLLNILDNLPRLQMSSNQLKMILWILTECNVNNVPSYAAFRALQDRLRTLCGRFCQSREGLASRTQKEYKPSKLTPMYARGLQQLYIEEVAELDNRKIVLPPAWIKRGGILCADSYEIKTAVTGWEIGHNVQSVPATELSPTPTQRKCSSSFVLLLVTIERAINSVGVGVIWILKRSSHSNHPLPPLPTKTFIMEHSTPSALWMILIPLVATAVIALAATATKMGVVEGACRGVYKVLGSLFDVAQNTVFVVVVCGPFSLGGDILKVYRYRHPLPFTCVRETSGMA</sequence>
<proteinExistence type="predicted"/>
<keyword evidence="4" id="KW-1185">Reference proteome</keyword>
<keyword evidence="1" id="KW-0175">Coiled coil</keyword>
<comment type="caution">
    <text evidence="3">The sequence shown here is derived from an EMBL/GenBank/DDBJ whole genome shotgun (WGS) entry which is preliminary data.</text>
</comment>